<dbReference type="EMBL" id="CP086362">
    <property type="protein sequence ID" value="UNI23479.1"/>
    <property type="molecule type" value="Genomic_DNA"/>
</dbReference>
<dbReference type="KEGG" id="ptkz:JDV02_009297"/>
<organism evidence="2 3">
    <name type="scientific">Purpureocillium takamizusanense</name>
    <dbReference type="NCBI Taxonomy" id="2060973"/>
    <lineage>
        <taxon>Eukaryota</taxon>
        <taxon>Fungi</taxon>
        <taxon>Dikarya</taxon>
        <taxon>Ascomycota</taxon>
        <taxon>Pezizomycotina</taxon>
        <taxon>Sordariomycetes</taxon>
        <taxon>Hypocreomycetidae</taxon>
        <taxon>Hypocreales</taxon>
        <taxon>Ophiocordycipitaceae</taxon>
        <taxon>Purpureocillium</taxon>
    </lineage>
</organism>
<accession>A0A9Q8VG12</accession>
<dbReference type="GeneID" id="72071242"/>
<evidence type="ECO:0000313" key="3">
    <source>
        <dbReference type="Proteomes" id="UP000829364"/>
    </source>
</evidence>
<keyword evidence="3" id="KW-1185">Reference proteome</keyword>
<protein>
    <submittedName>
        <fullName evidence="2">Uncharacterized protein</fullName>
    </submittedName>
</protein>
<name>A0A9Q8VG12_9HYPO</name>
<dbReference type="RefSeq" id="XP_047846960.1">
    <property type="nucleotide sequence ID" value="XM_047990950.1"/>
</dbReference>
<feature type="region of interest" description="Disordered" evidence="1">
    <location>
        <begin position="1"/>
        <end position="32"/>
    </location>
</feature>
<evidence type="ECO:0000313" key="2">
    <source>
        <dbReference type="EMBL" id="UNI23479.1"/>
    </source>
</evidence>
<evidence type="ECO:0000256" key="1">
    <source>
        <dbReference type="SAM" id="MobiDB-lite"/>
    </source>
</evidence>
<gene>
    <name evidence="2" type="ORF">JDV02_009297</name>
</gene>
<dbReference type="Proteomes" id="UP000829364">
    <property type="component" value="Chromosome 9"/>
</dbReference>
<feature type="compositionally biased region" description="Polar residues" evidence="1">
    <location>
        <begin position="1"/>
        <end position="10"/>
    </location>
</feature>
<reference evidence="2" key="1">
    <citation type="submission" date="2021-11" db="EMBL/GenBank/DDBJ databases">
        <title>Purpureocillium_takamizusanense_genome.</title>
        <authorList>
            <person name="Nguyen N.-H."/>
        </authorList>
    </citation>
    <scope>NUCLEOTIDE SEQUENCE</scope>
    <source>
        <strain evidence="2">PT3</strain>
    </source>
</reference>
<sequence length="116" mass="12746">MSLSIDTTTDGAPVANKEGHSRVSGPSEMPFLPLRRANLPTPRMRASPCQVHRHLTFFHLGIRSDSQSALTTHLPRPRSSSKGRKLDDEQLGWYQAATASLGLTTWFSIHGRPGLS</sequence>
<dbReference type="AlphaFoldDB" id="A0A9Q8VG12"/>
<proteinExistence type="predicted"/>